<accession>A0A8H3F5M8</accession>
<proteinExistence type="predicted"/>
<name>A0A8H3F5M8_9LECA</name>
<keyword evidence="2" id="KW-1185">Reference proteome</keyword>
<comment type="caution">
    <text evidence="1">The sequence shown here is derived from an EMBL/GenBank/DDBJ whole genome shotgun (WGS) entry which is preliminary data.</text>
</comment>
<gene>
    <name evidence="1" type="ORF">HETSPECPRED_003668</name>
</gene>
<organism evidence="1 2">
    <name type="scientific">Heterodermia speciosa</name>
    <dbReference type="NCBI Taxonomy" id="116794"/>
    <lineage>
        <taxon>Eukaryota</taxon>
        <taxon>Fungi</taxon>
        <taxon>Dikarya</taxon>
        <taxon>Ascomycota</taxon>
        <taxon>Pezizomycotina</taxon>
        <taxon>Lecanoromycetes</taxon>
        <taxon>OSLEUM clade</taxon>
        <taxon>Lecanoromycetidae</taxon>
        <taxon>Caliciales</taxon>
        <taxon>Physciaceae</taxon>
        <taxon>Heterodermia</taxon>
    </lineage>
</organism>
<protein>
    <submittedName>
        <fullName evidence="1">Uncharacterized protein</fullName>
    </submittedName>
</protein>
<dbReference type="Proteomes" id="UP000664521">
    <property type="component" value="Unassembled WGS sequence"/>
</dbReference>
<evidence type="ECO:0000313" key="2">
    <source>
        <dbReference type="Proteomes" id="UP000664521"/>
    </source>
</evidence>
<reference evidence="1" key="1">
    <citation type="submission" date="2021-03" db="EMBL/GenBank/DDBJ databases">
        <authorList>
            <person name="Tagirdzhanova G."/>
        </authorList>
    </citation>
    <scope>NUCLEOTIDE SEQUENCE</scope>
</reference>
<dbReference type="EMBL" id="CAJPDS010000021">
    <property type="protein sequence ID" value="CAF9918093.1"/>
    <property type="molecule type" value="Genomic_DNA"/>
</dbReference>
<evidence type="ECO:0000313" key="1">
    <source>
        <dbReference type="EMBL" id="CAF9918093.1"/>
    </source>
</evidence>
<sequence>MQLETCSPITDLKSYLKNVIERKWQKSYVETKDIRKLLPVSRGPNELKRIGMLLLRIEKKYFLTISSFDYRQYLLTEYAERLTTHAIQKDQVAAAEAGLLASSTFEERFGVQYHAMRALLAKFQGDAWEKGEEAQRDQWLTDLEKAWDEEDETAYKCVYDKLRKLARKLKKRMLDDFDLVDM</sequence>
<dbReference type="AlphaFoldDB" id="A0A8H3F5M8"/>